<keyword evidence="2" id="KW-1185">Reference proteome</keyword>
<organism evidence="1 2">
    <name type="scientific">Psychroflexus planctonicus</name>
    <dbReference type="NCBI Taxonomy" id="1526575"/>
    <lineage>
        <taxon>Bacteria</taxon>
        <taxon>Pseudomonadati</taxon>
        <taxon>Bacteroidota</taxon>
        <taxon>Flavobacteriia</taxon>
        <taxon>Flavobacteriales</taxon>
        <taxon>Flavobacteriaceae</taxon>
        <taxon>Psychroflexus</taxon>
    </lineage>
</organism>
<name>A0ABQ1SFD1_9FLAO</name>
<reference evidence="2" key="1">
    <citation type="journal article" date="2019" name="Int. J. Syst. Evol. Microbiol.">
        <title>The Global Catalogue of Microorganisms (GCM) 10K type strain sequencing project: providing services to taxonomists for standard genome sequencing and annotation.</title>
        <authorList>
            <consortium name="The Broad Institute Genomics Platform"/>
            <consortium name="The Broad Institute Genome Sequencing Center for Infectious Disease"/>
            <person name="Wu L."/>
            <person name="Ma J."/>
        </authorList>
    </citation>
    <scope>NUCLEOTIDE SEQUENCE [LARGE SCALE GENOMIC DNA]</scope>
    <source>
        <strain evidence="2">CGMCC 1.12931</strain>
    </source>
</reference>
<comment type="caution">
    <text evidence="1">The sequence shown here is derived from an EMBL/GenBank/DDBJ whole genome shotgun (WGS) entry which is preliminary data.</text>
</comment>
<protein>
    <submittedName>
        <fullName evidence="1">Uncharacterized protein</fullName>
    </submittedName>
</protein>
<accession>A0ABQ1SFD1</accession>
<dbReference type="SUPFAM" id="SSF69322">
    <property type="entry name" value="Tricorn protease domain 2"/>
    <property type="match status" value="1"/>
</dbReference>
<gene>
    <name evidence="1" type="ORF">GCM10010832_03530</name>
</gene>
<dbReference type="Proteomes" id="UP000599179">
    <property type="component" value="Unassembled WGS sequence"/>
</dbReference>
<dbReference type="EMBL" id="BMGM01000001">
    <property type="protein sequence ID" value="GGE26097.1"/>
    <property type="molecule type" value="Genomic_DNA"/>
</dbReference>
<evidence type="ECO:0000313" key="1">
    <source>
        <dbReference type="EMBL" id="GGE26097.1"/>
    </source>
</evidence>
<sequence>MIFQSEDLASTSSTLLKNSFFEENQDLPIFKEVANQVEFFNQFETAANGVFCFSAVGKKDIAASFIASSEDVNFQGLKAEISNHKTFNYEGKQIHEFTWKEKNLYAVWFENNILVSDSKLIVENKIRDIENQIPIDEAFTDVLKTVDGDSPSLFLHLDEFKNIYNKAFAEHTYFLFSNLTDWVALDVKINSDKLQLSGVGINNHAQKRKVGLLKNQKRIQHEIAKLVPLNAIGFESYAITDFEAYLAQRKTLGLPDKTKYQPILEHLSEVSKIHFTNQDLVVLRSKKAATTLEDLKPLMEFQKNFRNFEIFQLNETDLLQIYAPLIVLKQANFVTQIEDFFVFSTSVEALENTIINHVNRLSLHQQSSYQTQVEKLSNESTALLYALSENWADYMQTKSHSTFKQNVKALSFSDYKGLALQMNVDEEYAYLNAVLQETKQDIETAVVKQKGRFKLETKTLNKPQFFTNWRTKQRDVFLQDQNLQTQLLDDNGNLIWDKKLNEVILGQAIEFDIYRNTRLQLAFATENKIYVLDKNGNNVAPFPIQLKEKITQPLQIFDYDNNGKHRFIICQGNKMKAFNKEGKQVKGFAFTTDNSAISHPPKHFRIGRKDYLLVQEASGKLHILDRTGKERVSYTTDVEFSGNPWFLYDGKFTSTTKDGNLVQISEEGKLEITEKDLLPTHFISANNRLLVTLSENILQINEVQIELDYGLYTAPQIIQSQDKTWVSVTDTQAKKLYVFDEFGNALKGFPVYGNSAVDYFSTEASKIQLMLMGEEDSILFYEIN</sequence>
<proteinExistence type="predicted"/>
<evidence type="ECO:0000313" key="2">
    <source>
        <dbReference type="Proteomes" id="UP000599179"/>
    </source>
</evidence>